<dbReference type="Proteomes" id="UP001497512">
    <property type="component" value="Chromosome 12"/>
</dbReference>
<proteinExistence type="predicted"/>
<protein>
    <submittedName>
        <fullName evidence="1">Uncharacterized protein</fullName>
    </submittedName>
</protein>
<organism evidence="1 2">
    <name type="scientific">Sphagnum troendelagicum</name>
    <dbReference type="NCBI Taxonomy" id="128251"/>
    <lineage>
        <taxon>Eukaryota</taxon>
        <taxon>Viridiplantae</taxon>
        <taxon>Streptophyta</taxon>
        <taxon>Embryophyta</taxon>
        <taxon>Bryophyta</taxon>
        <taxon>Sphagnophytina</taxon>
        <taxon>Sphagnopsida</taxon>
        <taxon>Sphagnales</taxon>
        <taxon>Sphagnaceae</taxon>
        <taxon>Sphagnum</taxon>
    </lineage>
</organism>
<name>A0ABP0TK28_9BRYO</name>
<evidence type="ECO:0000313" key="1">
    <source>
        <dbReference type="EMBL" id="CAK9198173.1"/>
    </source>
</evidence>
<accession>A0ABP0TK28</accession>
<gene>
    <name evidence="1" type="ORF">CSSPTR1EN2_LOCUS4304</name>
</gene>
<keyword evidence="2" id="KW-1185">Reference proteome</keyword>
<reference evidence="1" key="1">
    <citation type="submission" date="2024-02" db="EMBL/GenBank/DDBJ databases">
        <authorList>
            <consortium name="ELIXIR-Norway"/>
            <consortium name="Elixir Norway"/>
        </authorList>
    </citation>
    <scope>NUCLEOTIDE SEQUENCE</scope>
</reference>
<sequence length="73" mass="8006">MVGECSATGRIVGSLLDQLEDVTGRRIGSLPDQLEQTGRQAGRQTDSVQQPRAYDWEGVTTVPVMELLYVLTI</sequence>
<evidence type="ECO:0000313" key="2">
    <source>
        <dbReference type="Proteomes" id="UP001497512"/>
    </source>
</evidence>
<dbReference type="EMBL" id="OZ019904">
    <property type="protein sequence ID" value="CAK9198173.1"/>
    <property type="molecule type" value="Genomic_DNA"/>
</dbReference>